<evidence type="ECO:0000313" key="4">
    <source>
        <dbReference type="Proteomes" id="UP001250662"/>
    </source>
</evidence>
<dbReference type="InterPro" id="IPR000782">
    <property type="entry name" value="FAS1_domain"/>
</dbReference>
<name>A0ABU3BHV7_9FLAO</name>
<feature type="signal peptide" evidence="1">
    <location>
        <begin position="1"/>
        <end position="22"/>
    </location>
</feature>
<dbReference type="RefSeq" id="WP_311387778.1">
    <property type="nucleotide sequence ID" value="NZ_JAVRHU010000002.1"/>
</dbReference>
<gene>
    <name evidence="3" type="ORF">RM520_08970</name>
</gene>
<proteinExistence type="predicted"/>
<dbReference type="PROSITE" id="PS50213">
    <property type="entry name" value="FAS1"/>
    <property type="match status" value="1"/>
</dbReference>
<evidence type="ECO:0000259" key="2">
    <source>
        <dbReference type="PROSITE" id="PS50213"/>
    </source>
</evidence>
<feature type="domain" description="FAS1" evidence="2">
    <location>
        <begin position="39"/>
        <end position="183"/>
    </location>
</feature>
<sequence length="188" mass="20279">MKSPLLKLCVIAFCLLSTISFAQNQSLTALPSVLYLAKDKNIVETTGDSDNHKILMAAVKATDLEDVLGQSGPFTVFAPSDNAFAKFSKEELQKLFLLENRKELKSLLTYHIVAGNLSASKILRALCSGKGKTTFRTVQGTKINASFVGTDIVLTDSFGNTAKITEADAKQSNGVIHEIDSVILPSKL</sequence>
<dbReference type="SMART" id="SM00554">
    <property type="entry name" value="FAS1"/>
    <property type="match status" value="1"/>
</dbReference>
<keyword evidence="4" id="KW-1185">Reference proteome</keyword>
<organism evidence="3 4">
    <name type="scientific">Croceitalea vernalis</name>
    <dbReference type="NCBI Taxonomy" id="3075599"/>
    <lineage>
        <taxon>Bacteria</taxon>
        <taxon>Pseudomonadati</taxon>
        <taxon>Bacteroidota</taxon>
        <taxon>Flavobacteriia</taxon>
        <taxon>Flavobacteriales</taxon>
        <taxon>Flavobacteriaceae</taxon>
        <taxon>Croceitalea</taxon>
    </lineage>
</organism>
<dbReference type="Pfam" id="PF02469">
    <property type="entry name" value="Fasciclin"/>
    <property type="match status" value="1"/>
</dbReference>
<dbReference type="InterPro" id="IPR036378">
    <property type="entry name" value="FAS1_dom_sf"/>
</dbReference>
<dbReference type="Gene3D" id="2.30.180.10">
    <property type="entry name" value="FAS1 domain"/>
    <property type="match status" value="1"/>
</dbReference>
<dbReference type="PANTHER" id="PTHR10900">
    <property type="entry name" value="PERIOSTIN-RELATED"/>
    <property type="match status" value="1"/>
</dbReference>
<evidence type="ECO:0000256" key="1">
    <source>
        <dbReference type="SAM" id="SignalP"/>
    </source>
</evidence>
<dbReference type="Proteomes" id="UP001250662">
    <property type="component" value="Unassembled WGS sequence"/>
</dbReference>
<accession>A0ABU3BHV7</accession>
<dbReference type="EMBL" id="JAVRHU010000002">
    <property type="protein sequence ID" value="MDT0621757.1"/>
    <property type="molecule type" value="Genomic_DNA"/>
</dbReference>
<dbReference type="PANTHER" id="PTHR10900:SF77">
    <property type="entry name" value="FI19380P1"/>
    <property type="match status" value="1"/>
</dbReference>
<dbReference type="SUPFAM" id="SSF82153">
    <property type="entry name" value="FAS1 domain"/>
    <property type="match status" value="1"/>
</dbReference>
<keyword evidence="1" id="KW-0732">Signal</keyword>
<feature type="chain" id="PRO_5046667779" evidence="1">
    <location>
        <begin position="23"/>
        <end position="188"/>
    </location>
</feature>
<reference evidence="3 4" key="1">
    <citation type="submission" date="2023-09" db="EMBL/GenBank/DDBJ databases">
        <authorList>
            <person name="Rey-Velasco X."/>
        </authorList>
    </citation>
    <scope>NUCLEOTIDE SEQUENCE [LARGE SCALE GENOMIC DNA]</scope>
    <source>
        <strain evidence="3 4">P007</strain>
    </source>
</reference>
<dbReference type="InterPro" id="IPR050904">
    <property type="entry name" value="Adhesion/Biosynth-related"/>
</dbReference>
<comment type="caution">
    <text evidence="3">The sequence shown here is derived from an EMBL/GenBank/DDBJ whole genome shotgun (WGS) entry which is preliminary data.</text>
</comment>
<evidence type="ECO:0000313" key="3">
    <source>
        <dbReference type="EMBL" id="MDT0621757.1"/>
    </source>
</evidence>
<protein>
    <submittedName>
        <fullName evidence="3">Fasciclin domain-containing protein</fullName>
    </submittedName>
</protein>